<sequence length="109" mass="12155">MADFKDDIGWYVWFTELSIVPPEYRYILRIISGFFITLALAPIIPVILLVIYDFSLWLWRLYSASHGMARRDGQKPSTDVDVSGLSGTSIPESSRINGTLKTGGTGRVG</sequence>
<name>A0AA40A5I8_9PEZI</name>
<feature type="compositionally biased region" description="Polar residues" evidence="1">
    <location>
        <begin position="85"/>
        <end position="100"/>
    </location>
</feature>
<evidence type="ECO:0000313" key="4">
    <source>
        <dbReference type="Proteomes" id="UP001172101"/>
    </source>
</evidence>
<reference evidence="3" key="1">
    <citation type="submission" date="2023-06" db="EMBL/GenBank/DDBJ databases">
        <title>Genome-scale phylogeny and comparative genomics of the fungal order Sordariales.</title>
        <authorList>
            <consortium name="Lawrence Berkeley National Laboratory"/>
            <person name="Hensen N."/>
            <person name="Bonometti L."/>
            <person name="Westerberg I."/>
            <person name="Brannstrom I.O."/>
            <person name="Guillou S."/>
            <person name="Cros-Aarteil S."/>
            <person name="Calhoun S."/>
            <person name="Haridas S."/>
            <person name="Kuo A."/>
            <person name="Mondo S."/>
            <person name="Pangilinan J."/>
            <person name="Riley R."/>
            <person name="LaButti K."/>
            <person name="Andreopoulos B."/>
            <person name="Lipzen A."/>
            <person name="Chen C."/>
            <person name="Yanf M."/>
            <person name="Daum C."/>
            <person name="Ng V."/>
            <person name="Clum A."/>
            <person name="Steindorff A."/>
            <person name="Ohm R."/>
            <person name="Martin F."/>
            <person name="Silar P."/>
            <person name="Natvig D."/>
            <person name="Lalanne C."/>
            <person name="Gautier V."/>
            <person name="Ament-velasquez S.L."/>
            <person name="Kruys A."/>
            <person name="Hutchinson M.I."/>
            <person name="Powell A.J."/>
            <person name="Barry K."/>
            <person name="Miller A.N."/>
            <person name="Grigoriev I.V."/>
            <person name="Debuchy R."/>
            <person name="Gladieux P."/>
            <person name="Thoren M.H."/>
            <person name="Johannesson H."/>
        </authorList>
    </citation>
    <scope>NUCLEOTIDE SEQUENCE</scope>
    <source>
        <strain evidence="3">SMH2392-1A</strain>
    </source>
</reference>
<comment type="caution">
    <text evidence="3">The sequence shown here is derived from an EMBL/GenBank/DDBJ whole genome shotgun (WGS) entry which is preliminary data.</text>
</comment>
<evidence type="ECO:0000256" key="2">
    <source>
        <dbReference type="SAM" id="Phobius"/>
    </source>
</evidence>
<feature type="region of interest" description="Disordered" evidence="1">
    <location>
        <begin position="68"/>
        <end position="109"/>
    </location>
</feature>
<accession>A0AA40A5I8</accession>
<protein>
    <submittedName>
        <fullName evidence="3">Uncharacterized protein</fullName>
    </submittedName>
</protein>
<keyword evidence="2" id="KW-0472">Membrane</keyword>
<feature type="transmembrane region" description="Helical" evidence="2">
    <location>
        <begin position="26"/>
        <end position="52"/>
    </location>
</feature>
<keyword evidence="2" id="KW-0812">Transmembrane</keyword>
<gene>
    <name evidence="3" type="ORF">B0T26DRAFT_754881</name>
</gene>
<dbReference type="GeneID" id="85329145"/>
<proteinExistence type="predicted"/>
<evidence type="ECO:0000313" key="3">
    <source>
        <dbReference type="EMBL" id="KAK0709721.1"/>
    </source>
</evidence>
<dbReference type="AlphaFoldDB" id="A0AA40A5I8"/>
<dbReference type="RefSeq" id="XP_060293025.1">
    <property type="nucleotide sequence ID" value="XM_060445875.1"/>
</dbReference>
<keyword evidence="4" id="KW-1185">Reference proteome</keyword>
<keyword evidence="2" id="KW-1133">Transmembrane helix</keyword>
<evidence type="ECO:0000256" key="1">
    <source>
        <dbReference type="SAM" id="MobiDB-lite"/>
    </source>
</evidence>
<organism evidence="3 4">
    <name type="scientific">Lasiosphaeria miniovina</name>
    <dbReference type="NCBI Taxonomy" id="1954250"/>
    <lineage>
        <taxon>Eukaryota</taxon>
        <taxon>Fungi</taxon>
        <taxon>Dikarya</taxon>
        <taxon>Ascomycota</taxon>
        <taxon>Pezizomycotina</taxon>
        <taxon>Sordariomycetes</taxon>
        <taxon>Sordariomycetidae</taxon>
        <taxon>Sordariales</taxon>
        <taxon>Lasiosphaeriaceae</taxon>
        <taxon>Lasiosphaeria</taxon>
    </lineage>
</organism>
<dbReference type="EMBL" id="JAUIRO010000006">
    <property type="protein sequence ID" value="KAK0709721.1"/>
    <property type="molecule type" value="Genomic_DNA"/>
</dbReference>
<dbReference type="Proteomes" id="UP001172101">
    <property type="component" value="Unassembled WGS sequence"/>
</dbReference>